<feature type="region of interest" description="Disordered" evidence="1">
    <location>
        <begin position="149"/>
        <end position="180"/>
    </location>
</feature>
<dbReference type="PANTHER" id="PTHR36368:SF1">
    <property type="entry name" value="ATP-DEPENDENT CASEINOLYTIC PROTEASE_CROTONASE FAMILY PROTEIN"/>
    <property type="match status" value="1"/>
</dbReference>
<feature type="compositionally biased region" description="Basic and acidic residues" evidence="1">
    <location>
        <begin position="150"/>
        <end position="164"/>
    </location>
</feature>
<evidence type="ECO:0000313" key="2">
    <source>
        <dbReference type="EMBL" id="KAK3008952.1"/>
    </source>
</evidence>
<sequence length="455" mass="50591">MATNSILDPNPSNLSALTACESQVLGSSDSPLLPSEPPHISNWFSSYVYESPELNSGDDFQGCNSLEENESEKDEFNYWEPKRSNRLVVDEKVASNGLVRCNDSDGDNYASQVPNSSDSLLLVSEPPDITNWFPSYAYESPTLDTSDCFRFSDDNKRREDREGSDAGNSSKGGEQDLGEYRTDAREDLVGEKIASTNFIKYCRSVKDNKDEHQHVSEGNHGADRNKNSSILNNLHSESVLRQILGSERAENFDEGCTKHVERSSLNDQHTTRKLEGKLPQDARHRLAINNASGCNGGESPRKLIRRRYSAETGSRPNDQTEDNCVLSTGVDTDFLATVEEPFRKASPSKKENYGNQFAGNGFISARKSRSTEVNDENSIRRPLYVQSESMTNGLTVSSAGKKNAVIGRKVLSETTNVQLTEALGITGKWQCPQKSKPNLGPPLKQLRLERWVHRL</sequence>
<proteinExistence type="predicted"/>
<evidence type="ECO:0000313" key="3">
    <source>
        <dbReference type="Proteomes" id="UP001188597"/>
    </source>
</evidence>
<comment type="caution">
    <text evidence="2">The sequence shown here is derived from an EMBL/GenBank/DDBJ whole genome shotgun (WGS) entry which is preliminary data.</text>
</comment>
<dbReference type="Proteomes" id="UP001188597">
    <property type="component" value="Unassembled WGS sequence"/>
</dbReference>
<accession>A0AA88VHR0</accession>
<evidence type="ECO:0000256" key="1">
    <source>
        <dbReference type="SAM" id="MobiDB-lite"/>
    </source>
</evidence>
<name>A0AA88VHR0_9ASTE</name>
<reference evidence="2" key="1">
    <citation type="submission" date="2022-12" db="EMBL/GenBank/DDBJ databases">
        <title>Draft genome assemblies for two species of Escallonia (Escalloniales).</title>
        <authorList>
            <person name="Chanderbali A."/>
            <person name="Dervinis C."/>
            <person name="Anghel I."/>
            <person name="Soltis D."/>
            <person name="Soltis P."/>
            <person name="Zapata F."/>
        </authorList>
    </citation>
    <scope>NUCLEOTIDE SEQUENCE</scope>
    <source>
        <strain evidence="2">UCBG64.0493</strain>
        <tissue evidence="2">Leaf</tissue>
    </source>
</reference>
<feature type="compositionally biased region" description="Basic and acidic residues" evidence="1">
    <location>
        <begin position="210"/>
        <end position="226"/>
    </location>
</feature>
<organism evidence="2 3">
    <name type="scientific">Escallonia herrerae</name>
    <dbReference type="NCBI Taxonomy" id="1293975"/>
    <lineage>
        <taxon>Eukaryota</taxon>
        <taxon>Viridiplantae</taxon>
        <taxon>Streptophyta</taxon>
        <taxon>Embryophyta</taxon>
        <taxon>Tracheophyta</taxon>
        <taxon>Spermatophyta</taxon>
        <taxon>Magnoliopsida</taxon>
        <taxon>eudicotyledons</taxon>
        <taxon>Gunneridae</taxon>
        <taxon>Pentapetalae</taxon>
        <taxon>asterids</taxon>
        <taxon>campanulids</taxon>
        <taxon>Escalloniales</taxon>
        <taxon>Escalloniaceae</taxon>
        <taxon>Escallonia</taxon>
    </lineage>
</organism>
<protein>
    <submittedName>
        <fullName evidence="2">Uncharacterized protein</fullName>
    </submittedName>
</protein>
<dbReference type="PANTHER" id="PTHR36368">
    <property type="entry name" value="ATP-DEPENDENT CASEINOLYTIC PROTEASE/CROTONASE FAMILY PROTEIN"/>
    <property type="match status" value="1"/>
</dbReference>
<feature type="region of interest" description="Disordered" evidence="1">
    <location>
        <begin position="210"/>
        <end position="229"/>
    </location>
</feature>
<dbReference type="AlphaFoldDB" id="A0AA88VHR0"/>
<dbReference type="EMBL" id="JAVXUP010001698">
    <property type="protein sequence ID" value="KAK3008952.1"/>
    <property type="molecule type" value="Genomic_DNA"/>
</dbReference>
<keyword evidence="3" id="KW-1185">Reference proteome</keyword>
<gene>
    <name evidence="2" type="ORF">RJ639_014035</name>
</gene>